<accession>A0A7J7JPL4</accession>
<proteinExistence type="predicted"/>
<name>A0A7J7JPL4_BUGNE</name>
<organism evidence="1 2">
    <name type="scientific">Bugula neritina</name>
    <name type="common">Brown bryozoan</name>
    <name type="synonym">Sertularia neritina</name>
    <dbReference type="NCBI Taxonomy" id="10212"/>
    <lineage>
        <taxon>Eukaryota</taxon>
        <taxon>Metazoa</taxon>
        <taxon>Spiralia</taxon>
        <taxon>Lophotrochozoa</taxon>
        <taxon>Bryozoa</taxon>
        <taxon>Gymnolaemata</taxon>
        <taxon>Cheilostomatida</taxon>
        <taxon>Flustrina</taxon>
        <taxon>Buguloidea</taxon>
        <taxon>Bugulidae</taxon>
        <taxon>Bugula</taxon>
    </lineage>
</organism>
<dbReference type="EMBL" id="VXIV02002102">
    <property type="protein sequence ID" value="KAF6027366.1"/>
    <property type="molecule type" value="Genomic_DNA"/>
</dbReference>
<reference evidence="1" key="1">
    <citation type="submission" date="2020-06" db="EMBL/GenBank/DDBJ databases">
        <title>Draft genome of Bugula neritina, a colonial animal packing powerful symbionts and potential medicines.</title>
        <authorList>
            <person name="Rayko M."/>
        </authorList>
    </citation>
    <scope>NUCLEOTIDE SEQUENCE [LARGE SCALE GENOMIC DNA]</scope>
    <source>
        <strain evidence="1">Kwan_BN1</strain>
    </source>
</reference>
<dbReference type="AlphaFoldDB" id="A0A7J7JPL4"/>
<comment type="caution">
    <text evidence="1">The sequence shown here is derived from an EMBL/GenBank/DDBJ whole genome shotgun (WGS) entry which is preliminary data.</text>
</comment>
<evidence type="ECO:0000313" key="2">
    <source>
        <dbReference type="Proteomes" id="UP000593567"/>
    </source>
</evidence>
<sequence>MSESRRSQSSSPTSNDLTQYLPDEISHFLKQDSMAADAAIYDNESLALKHTGSIDKEIITIEENYRSV</sequence>
<protein>
    <submittedName>
        <fullName evidence="1">Uncharacterized protein</fullName>
    </submittedName>
</protein>
<dbReference type="Proteomes" id="UP000593567">
    <property type="component" value="Unassembled WGS sequence"/>
</dbReference>
<gene>
    <name evidence="1" type="ORF">EB796_014322</name>
</gene>
<evidence type="ECO:0000313" key="1">
    <source>
        <dbReference type="EMBL" id="KAF6027366.1"/>
    </source>
</evidence>
<keyword evidence="2" id="KW-1185">Reference proteome</keyword>